<dbReference type="OrthoDB" id="793442at2"/>
<dbReference type="AlphaFoldDB" id="A0A2K9PNU1"/>
<proteinExistence type="predicted"/>
<dbReference type="Proteomes" id="UP000235826">
    <property type="component" value="Chromosome"/>
</dbReference>
<dbReference type="KEGG" id="fek:C1H87_08465"/>
<protein>
    <submittedName>
        <fullName evidence="1">Uncharacterized protein</fullName>
    </submittedName>
</protein>
<evidence type="ECO:0000313" key="2">
    <source>
        <dbReference type="Proteomes" id="UP000235826"/>
    </source>
</evidence>
<accession>A0A2K9PNU1</accession>
<reference evidence="1 2" key="1">
    <citation type="submission" date="2018-01" db="EMBL/GenBank/DDBJ databases">
        <title>Complete genome sequence of Flavivirga eckloniae ECD14 isolated from seaweed Ecklonia cava.</title>
        <authorList>
            <person name="Lee J.H."/>
            <person name="Baik K.S."/>
            <person name="Seong C.N."/>
        </authorList>
    </citation>
    <scope>NUCLEOTIDE SEQUENCE [LARGE SCALE GENOMIC DNA]</scope>
    <source>
        <strain evidence="1 2">ECD14</strain>
    </source>
</reference>
<sequence length="157" mass="17946">MKNILLLITLACLNLNSYSQDYSKLKDYEFSGDKIFKKSESQVLECTNYLLSNPTNKDELNRLNSMQFIMKWMEGTPDYTFNIGKKAMDLTKGNSDLLGLYLAAMTKTVLDNTNSKLNDDDIHENAKKLLVDYCSNPNNNIKPSKTIKKILKKKSKT</sequence>
<gene>
    <name evidence="1" type="ORF">C1H87_08465</name>
</gene>
<dbReference type="RefSeq" id="WP_102755384.1">
    <property type="nucleotide sequence ID" value="NZ_CP025791.1"/>
</dbReference>
<dbReference type="EMBL" id="CP025791">
    <property type="protein sequence ID" value="AUP78729.1"/>
    <property type="molecule type" value="Genomic_DNA"/>
</dbReference>
<name>A0A2K9PNU1_9FLAO</name>
<organism evidence="1 2">
    <name type="scientific">Flavivirga eckloniae</name>
    <dbReference type="NCBI Taxonomy" id="1803846"/>
    <lineage>
        <taxon>Bacteria</taxon>
        <taxon>Pseudomonadati</taxon>
        <taxon>Bacteroidota</taxon>
        <taxon>Flavobacteriia</taxon>
        <taxon>Flavobacteriales</taxon>
        <taxon>Flavobacteriaceae</taxon>
        <taxon>Flavivirga</taxon>
    </lineage>
</organism>
<evidence type="ECO:0000313" key="1">
    <source>
        <dbReference type="EMBL" id="AUP78729.1"/>
    </source>
</evidence>
<keyword evidence="2" id="KW-1185">Reference proteome</keyword>